<keyword evidence="3" id="KW-1185">Reference proteome</keyword>
<reference evidence="2 3" key="1">
    <citation type="journal article" date="2023" name="Plants (Basel)">
        <title>Bridging the Gap: Combining Genomics and Transcriptomics Approaches to Understand Stylosanthes scabra, an Orphan Legume from the Brazilian Caatinga.</title>
        <authorList>
            <person name="Ferreira-Neto J.R.C."/>
            <person name="da Silva M.D."/>
            <person name="Binneck E."/>
            <person name="de Melo N.F."/>
            <person name="da Silva R.H."/>
            <person name="de Melo A.L.T.M."/>
            <person name="Pandolfi V."/>
            <person name="Bustamante F.O."/>
            <person name="Brasileiro-Vidal A.C."/>
            <person name="Benko-Iseppon A.M."/>
        </authorList>
    </citation>
    <scope>NUCLEOTIDE SEQUENCE [LARGE SCALE GENOMIC DNA]</scope>
    <source>
        <tissue evidence="2">Leaves</tissue>
    </source>
</reference>
<feature type="region of interest" description="Disordered" evidence="1">
    <location>
        <begin position="55"/>
        <end position="97"/>
    </location>
</feature>
<accession>A0ABU6ZI41</accession>
<evidence type="ECO:0000313" key="2">
    <source>
        <dbReference type="EMBL" id="MED6221626.1"/>
    </source>
</evidence>
<name>A0ABU6ZI41_9FABA</name>
<evidence type="ECO:0000313" key="3">
    <source>
        <dbReference type="Proteomes" id="UP001341840"/>
    </source>
</evidence>
<comment type="caution">
    <text evidence="2">The sequence shown here is derived from an EMBL/GenBank/DDBJ whole genome shotgun (WGS) entry which is preliminary data.</text>
</comment>
<feature type="region of interest" description="Disordered" evidence="1">
    <location>
        <begin position="1"/>
        <end position="21"/>
    </location>
</feature>
<protein>
    <submittedName>
        <fullName evidence="2">Uncharacterized protein</fullName>
    </submittedName>
</protein>
<dbReference type="EMBL" id="JASCZI010272315">
    <property type="protein sequence ID" value="MED6221626.1"/>
    <property type="molecule type" value="Genomic_DNA"/>
</dbReference>
<proteinExistence type="predicted"/>
<organism evidence="2 3">
    <name type="scientific">Stylosanthes scabra</name>
    <dbReference type="NCBI Taxonomy" id="79078"/>
    <lineage>
        <taxon>Eukaryota</taxon>
        <taxon>Viridiplantae</taxon>
        <taxon>Streptophyta</taxon>
        <taxon>Embryophyta</taxon>
        <taxon>Tracheophyta</taxon>
        <taxon>Spermatophyta</taxon>
        <taxon>Magnoliopsida</taxon>
        <taxon>eudicotyledons</taxon>
        <taxon>Gunneridae</taxon>
        <taxon>Pentapetalae</taxon>
        <taxon>rosids</taxon>
        <taxon>fabids</taxon>
        <taxon>Fabales</taxon>
        <taxon>Fabaceae</taxon>
        <taxon>Papilionoideae</taxon>
        <taxon>50 kb inversion clade</taxon>
        <taxon>dalbergioids sensu lato</taxon>
        <taxon>Dalbergieae</taxon>
        <taxon>Pterocarpus clade</taxon>
        <taxon>Stylosanthes</taxon>
    </lineage>
</organism>
<dbReference type="Proteomes" id="UP001341840">
    <property type="component" value="Unassembled WGS sequence"/>
</dbReference>
<feature type="compositionally biased region" description="Basic and acidic residues" evidence="1">
    <location>
        <begin position="1"/>
        <end position="11"/>
    </location>
</feature>
<sequence>MKYPKWKESLHHGQSRTVTEVTRMPTTSIISKNDHDTEDCRDFLEFVEKGLKKGKFHEYTGRSSDQKDDRRTRQRVDSPEKSTEGKDEPKDGMTRREIKMISEGQCKGWLRDIMGHCWGPTKQAKHKSKVTGRQPQLPLQCDYGKTNLNRIGAVVATSILTMKFTTDGGKVGVLRRDKQEAEKYYNATLHISKEQLPKLEKPDGAK</sequence>
<gene>
    <name evidence="2" type="ORF">PIB30_056620</name>
</gene>
<evidence type="ECO:0000256" key="1">
    <source>
        <dbReference type="SAM" id="MobiDB-lite"/>
    </source>
</evidence>